<name>J7U6E8_MORMO</name>
<dbReference type="AlphaFoldDB" id="J7U6E8"/>
<dbReference type="InterPro" id="IPR000917">
    <property type="entry name" value="Sulfatase_N"/>
</dbReference>
<dbReference type="Proteomes" id="UP000011834">
    <property type="component" value="Chromosome"/>
</dbReference>
<dbReference type="GO" id="GO:0009244">
    <property type="term" value="P:lipopolysaccharide core region biosynthetic process"/>
    <property type="evidence" value="ECO:0007669"/>
    <property type="project" value="TreeGrafter"/>
</dbReference>
<dbReference type="Pfam" id="PF00884">
    <property type="entry name" value="Sulfatase"/>
    <property type="match status" value="1"/>
</dbReference>
<reference evidence="2 3" key="1">
    <citation type="journal article" date="2012" name="BMC Genomics">
        <title>Whole-genome sequencing and identification of Morganella morganii KT pathogenicity-related genes.</title>
        <authorList>
            <person name="Chen Y.T."/>
            <person name="Peng H.L."/>
            <person name="Shia W.C."/>
            <person name="Hsu F.R."/>
            <person name="Ken C.F."/>
            <person name="Tsao Y.M."/>
            <person name="Chen C.H."/>
            <person name="Liu C.E."/>
            <person name="Hsieh M.F."/>
            <person name="Chen H.C."/>
            <person name="Tang C.Y."/>
            <person name="Ku T.H."/>
        </authorList>
    </citation>
    <scope>NUCLEOTIDE SEQUENCE [LARGE SCALE GENOMIC DNA]</scope>
    <source>
        <strain evidence="2 3">KT</strain>
    </source>
</reference>
<proteinExistence type="predicted"/>
<dbReference type="PANTHER" id="PTHR30443:SF0">
    <property type="entry name" value="PHOSPHOETHANOLAMINE TRANSFERASE EPTA"/>
    <property type="match status" value="1"/>
</dbReference>
<dbReference type="GO" id="GO:0016776">
    <property type="term" value="F:phosphotransferase activity, phosphate group as acceptor"/>
    <property type="evidence" value="ECO:0007669"/>
    <property type="project" value="TreeGrafter"/>
</dbReference>
<evidence type="ECO:0000313" key="3">
    <source>
        <dbReference type="Proteomes" id="UP000011834"/>
    </source>
</evidence>
<sequence>MGDKACVTDKVHSSSPITRDSISLSLSFYTPESEENLFRQKSVIEIAQDQGYKTYWLGAQSLVGVNGSKYGYLARRNNTVIVEENNDMKLPELLKQALAEPDEYKFIILHLWGNHMPYTNYTETEKQQLNDAGDYDLTIRHTDNVIGRLYDEVESVTDDYIFIYTSDHGEIVGKGHGFSKGADQFLIPFLYKSGNPSYGCEFIEKYRNQDGWISGLMNKYILSELLGYSLDQSIAEPDKQHDRILSTDGYAIPFSSYFNKNK</sequence>
<organism evidence="2 3">
    <name type="scientific">Morganella morganii subsp. morganii KT</name>
    <dbReference type="NCBI Taxonomy" id="1124991"/>
    <lineage>
        <taxon>Bacteria</taxon>
        <taxon>Pseudomonadati</taxon>
        <taxon>Pseudomonadota</taxon>
        <taxon>Gammaproteobacteria</taxon>
        <taxon>Enterobacterales</taxon>
        <taxon>Morganellaceae</taxon>
        <taxon>Morganella</taxon>
    </lineage>
</organism>
<gene>
    <name evidence="2" type="ORF">MU9_1823</name>
</gene>
<accession>J7U6E8</accession>
<dbReference type="HOGENOM" id="CLU_039390_0_0_6"/>
<dbReference type="InterPro" id="IPR040423">
    <property type="entry name" value="PEA_transferase"/>
</dbReference>
<protein>
    <submittedName>
        <fullName evidence="2">Outer-membrane protein yhbX</fullName>
    </submittedName>
</protein>
<dbReference type="PANTHER" id="PTHR30443">
    <property type="entry name" value="INNER MEMBRANE PROTEIN"/>
    <property type="match status" value="1"/>
</dbReference>
<dbReference type="SUPFAM" id="SSF53649">
    <property type="entry name" value="Alkaline phosphatase-like"/>
    <property type="match status" value="1"/>
</dbReference>
<dbReference type="EMBL" id="CP004345">
    <property type="protein sequence ID" value="AGG30869.1"/>
    <property type="molecule type" value="Genomic_DNA"/>
</dbReference>
<dbReference type="KEGG" id="mmk:MU9_1823"/>
<evidence type="ECO:0000259" key="1">
    <source>
        <dbReference type="Pfam" id="PF00884"/>
    </source>
</evidence>
<evidence type="ECO:0000313" key="2">
    <source>
        <dbReference type="EMBL" id="AGG30869.1"/>
    </source>
</evidence>
<dbReference type="InterPro" id="IPR017850">
    <property type="entry name" value="Alkaline_phosphatase_core_sf"/>
</dbReference>
<feature type="domain" description="Sulfatase N-terminal" evidence="1">
    <location>
        <begin position="9"/>
        <end position="191"/>
    </location>
</feature>
<dbReference type="GO" id="GO:0005886">
    <property type="term" value="C:plasma membrane"/>
    <property type="evidence" value="ECO:0007669"/>
    <property type="project" value="UniProtKB-SubCell"/>
</dbReference>
<keyword evidence="3" id="KW-1185">Reference proteome</keyword>
<dbReference type="eggNOG" id="COG2194">
    <property type="taxonomic scope" value="Bacteria"/>
</dbReference>
<dbReference type="Gene3D" id="3.40.720.10">
    <property type="entry name" value="Alkaline Phosphatase, subunit A"/>
    <property type="match status" value="1"/>
</dbReference>